<dbReference type="AlphaFoldDB" id="A0A850P892"/>
<evidence type="ECO:0000313" key="2">
    <source>
        <dbReference type="EMBL" id="NVN38909.1"/>
    </source>
</evidence>
<dbReference type="Pfam" id="PF07732">
    <property type="entry name" value="Cu-oxidase_3"/>
    <property type="match status" value="1"/>
</dbReference>
<gene>
    <name evidence="2" type="ORF">HUK81_19045</name>
</gene>
<name>A0A850P892_9PROT</name>
<dbReference type="InterPro" id="IPR008972">
    <property type="entry name" value="Cupredoxin"/>
</dbReference>
<protein>
    <submittedName>
        <fullName evidence="2">Multicopper oxidase domain-containing protein</fullName>
    </submittedName>
</protein>
<dbReference type="EMBL" id="JABXXS010000227">
    <property type="protein sequence ID" value="NVN38909.1"/>
    <property type="molecule type" value="Genomic_DNA"/>
</dbReference>
<proteinExistence type="predicted"/>
<dbReference type="GO" id="GO:0005507">
    <property type="term" value="F:copper ion binding"/>
    <property type="evidence" value="ECO:0007669"/>
    <property type="project" value="InterPro"/>
</dbReference>
<evidence type="ECO:0000313" key="3">
    <source>
        <dbReference type="Proteomes" id="UP000522590"/>
    </source>
</evidence>
<dbReference type="Gene3D" id="2.60.40.420">
    <property type="entry name" value="Cupredoxins - blue copper proteins"/>
    <property type="match status" value="1"/>
</dbReference>
<comment type="caution">
    <text evidence="2">The sequence shown here is derived from an EMBL/GenBank/DDBJ whole genome shotgun (WGS) entry which is preliminary data.</text>
</comment>
<feature type="non-terminal residue" evidence="2">
    <location>
        <position position="43"/>
    </location>
</feature>
<organism evidence="2 3">
    <name type="scientific">Komagataeibacter swingsii</name>
    <dbReference type="NCBI Taxonomy" id="215220"/>
    <lineage>
        <taxon>Bacteria</taxon>
        <taxon>Pseudomonadati</taxon>
        <taxon>Pseudomonadota</taxon>
        <taxon>Alphaproteobacteria</taxon>
        <taxon>Acetobacterales</taxon>
        <taxon>Acetobacteraceae</taxon>
        <taxon>Komagataeibacter</taxon>
    </lineage>
</organism>
<feature type="domain" description="Plastocyanin-like" evidence="1">
    <location>
        <begin position="7"/>
        <end position="43"/>
    </location>
</feature>
<accession>A0A850P892</accession>
<dbReference type="Proteomes" id="UP000522590">
    <property type="component" value="Unassembled WGS sequence"/>
</dbReference>
<dbReference type="SUPFAM" id="SSF49503">
    <property type="entry name" value="Cupredoxins"/>
    <property type="match status" value="1"/>
</dbReference>
<reference evidence="2 3" key="1">
    <citation type="submission" date="2020-06" db="EMBL/GenBank/DDBJ databases">
        <title>Description of novel acetic acid bacteria.</title>
        <authorList>
            <person name="Sombolestani A."/>
        </authorList>
    </citation>
    <scope>NUCLEOTIDE SEQUENCE [LARGE SCALE GENOMIC DNA]</scope>
    <source>
        <strain evidence="2 3">LMG 25</strain>
    </source>
</reference>
<evidence type="ECO:0000259" key="1">
    <source>
        <dbReference type="Pfam" id="PF07732"/>
    </source>
</evidence>
<dbReference type="RefSeq" id="WP_176644273.1">
    <property type="nucleotide sequence ID" value="NZ_JABXXS010000227.1"/>
</dbReference>
<dbReference type="InterPro" id="IPR011707">
    <property type="entry name" value="Cu-oxidase-like_N"/>
</dbReference>
<sequence length="43" mass="5049">MPNPTDCYNDQFPGPLLRFEEGRRSMVDIFNDTDTPELVHWHG</sequence>